<comment type="caution">
    <text evidence="2">The sequence shown here is derived from an EMBL/GenBank/DDBJ whole genome shotgun (WGS) entry which is preliminary data.</text>
</comment>
<dbReference type="Proteomes" id="UP001380601">
    <property type="component" value="Unassembled WGS sequence"/>
</dbReference>
<sequence length="158" mass="18262">MSRKVFFSFHYGNDISRAMTVRNSGLTKKEEAVGFIDKAEFETIKKYGKRAVENWIDKQLKGTSVTVVLVGSETLNRPYVQYEILESLKKGNKIIGVSISNIRDLKGNKSESQDFCKIIGENYSGDYIWFNEIIKGQYDYVKDNGYENLPRWIDDCFK</sequence>
<evidence type="ECO:0000313" key="3">
    <source>
        <dbReference type="Proteomes" id="UP001380601"/>
    </source>
</evidence>
<keyword evidence="3" id="KW-1185">Reference proteome</keyword>
<protein>
    <submittedName>
        <fullName evidence="2">TIR domain-containing protein</fullName>
    </submittedName>
</protein>
<dbReference type="InterPro" id="IPR015032">
    <property type="entry name" value="ThsB__TIR-like_domain"/>
</dbReference>
<name>A0ABU9EV06_9STAP</name>
<dbReference type="EMBL" id="JBBWSC010000001">
    <property type="protein sequence ID" value="MEL0537323.1"/>
    <property type="molecule type" value="Genomic_DNA"/>
</dbReference>
<accession>A0ABU9EV06</accession>
<proteinExistence type="predicted"/>
<dbReference type="SUPFAM" id="SSF52206">
    <property type="entry name" value="Hypothetical protein MTH538"/>
    <property type="match status" value="1"/>
</dbReference>
<dbReference type="Pfam" id="PF08937">
    <property type="entry name" value="ThsB_TIR"/>
    <property type="match status" value="1"/>
</dbReference>
<reference evidence="2 3" key="1">
    <citation type="submission" date="2024-04" db="EMBL/GenBank/DDBJ databases">
        <title>Staphylococcus debuckii a clinical isolate.</title>
        <authorList>
            <person name="Magnan C."/>
            <person name="Plumet L."/>
            <person name="Morsli M."/>
            <person name="Molle V."/>
            <person name="Lavigne J.-P."/>
        </authorList>
    </citation>
    <scope>NUCLEOTIDE SEQUENCE [LARGE SCALE GENOMIC DNA]</scope>
    <source>
        <strain evidence="2 3">NSD001</strain>
    </source>
</reference>
<dbReference type="InterPro" id="IPR036490">
    <property type="entry name" value="ThsB_TIR-like_sf"/>
</dbReference>
<dbReference type="RefSeq" id="WP_341611011.1">
    <property type="nucleotide sequence ID" value="NZ_JBBWSC010000001.1"/>
</dbReference>
<organism evidence="2 3">
    <name type="scientific">Staphylococcus debuckii</name>
    <dbReference type="NCBI Taxonomy" id="2044912"/>
    <lineage>
        <taxon>Bacteria</taxon>
        <taxon>Bacillati</taxon>
        <taxon>Bacillota</taxon>
        <taxon>Bacilli</taxon>
        <taxon>Bacillales</taxon>
        <taxon>Staphylococcaceae</taxon>
        <taxon>Staphylococcus</taxon>
    </lineage>
</organism>
<gene>
    <name evidence="2" type="ORF">AADA34_01110</name>
</gene>
<feature type="domain" description="Thoeris protein ThsB TIR-like" evidence="1">
    <location>
        <begin position="6"/>
        <end position="101"/>
    </location>
</feature>
<evidence type="ECO:0000259" key="1">
    <source>
        <dbReference type="Pfam" id="PF08937"/>
    </source>
</evidence>
<evidence type="ECO:0000313" key="2">
    <source>
        <dbReference type="EMBL" id="MEL0537323.1"/>
    </source>
</evidence>